<accession>A0ABT4Y8G6</accession>
<comment type="caution">
    <text evidence="1">The sequence shown here is derived from an EMBL/GenBank/DDBJ whole genome shotgun (WGS) entry which is preliminary data.</text>
</comment>
<dbReference type="InterPro" id="IPR032495">
    <property type="entry name" value="Phage_TTP_11"/>
</dbReference>
<name>A0ABT4Y8G6_METRE</name>
<keyword evidence="2" id="KW-1185">Reference proteome</keyword>
<organism evidence="1 2">
    <name type="scientific">Metapseudomonas resinovorans</name>
    <name type="common">Pseudomonas resinovorans</name>
    <dbReference type="NCBI Taxonomy" id="53412"/>
    <lineage>
        <taxon>Bacteria</taxon>
        <taxon>Pseudomonadati</taxon>
        <taxon>Pseudomonadota</taxon>
        <taxon>Gammaproteobacteria</taxon>
        <taxon>Pseudomonadales</taxon>
        <taxon>Pseudomonadaceae</taxon>
        <taxon>Metapseudomonas</taxon>
    </lineage>
</organism>
<gene>
    <name evidence="1" type="ORF">NNO07_19025</name>
</gene>
<sequence>MAVKTQGTQLFLIDPEFDSNGAGIIVVGCVTTITGLTAARDQIETTCLEDSARSYEAGMATPGAASFTINFDPSEASHTRLHELYVLGTKVEWALGWGDFTPGPPNPGPAPTLDSNYEFDLPAARSWITFNGYISDLPFDFALNAVVTSNVSVQVSDFPILVPKA</sequence>
<dbReference type="RefSeq" id="WP_271471619.1">
    <property type="nucleotide sequence ID" value="NZ_JANEWF010000024.1"/>
</dbReference>
<dbReference type="Gene3D" id="4.10.410.40">
    <property type="match status" value="1"/>
</dbReference>
<dbReference type="EMBL" id="JANEWF010000024">
    <property type="protein sequence ID" value="MDA8485165.1"/>
    <property type="molecule type" value="Genomic_DNA"/>
</dbReference>
<protein>
    <submittedName>
        <fullName evidence="1">Phage tail protein</fullName>
    </submittedName>
</protein>
<evidence type="ECO:0000313" key="1">
    <source>
        <dbReference type="EMBL" id="MDA8485165.1"/>
    </source>
</evidence>
<proteinExistence type="predicted"/>
<dbReference type="Proteomes" id="UP001211689">
    <property type="component" value="Unassembled WGS sequence"/>
</dbReference>
<reference evidence="1 2" key="1">
    <citation type="submission" date="2022-07" db="EMBL/GenBank/DDBJ databases">
        <title>Genome Analysis of Selected Gammaproteobacteria from Nigerian Food snails.</title>
        <authorList>
            <person name="Okafor A.C."/>
        </authorList>
    </citation>
    <scope>NUCLEOTIDE SEQUENCE [LARGE SCALE GENOMIC DNA]</scope>
    <source>
        <strain evidence="1 2">Awg 2</strain>
    </source>
</reference>
<evidence type="ECO:0000313" key="2">
    <source>
        <dbReference type="Proteomes" id="UP001211689"/>
    </source>
</evidence>
<dbReference type="PROSITE" id="PS51257">
    <property type="entry name" value="PROKAR_LIPOPROTEIN"/>
    <property type="match status" value="1"/>
</dbReference>
<dbReference type="Pfam" id="PF16460">
    <property type="entry name" value="Phage_TTP_11"/>
    <property type="match status" value="1"/>
</dbReference>